<keyword evidence="1" id="KW-1133">Transmembrane helix</keyword>
<evidence type="ECO:0000256" key="1">
    <source>
        <dbReference type="SAM" id="Phobius"/>
    </source>
</evidence>
<accession>A0A1G4EC21</accession>
<keyword evidence="1" id="KW-0472">Membrane</keyword>
<dbReference type="EMBL" id="FLYH01000147">
    <property type="protein sequence ID" value="SCA59990.1"/>
    <property type="molecule type" value="Genomic_DNA"/>
</dbReference>
<dbReference type="VEuPathDB" id="PlasmoDB:PVW1_020028100"/>
<gene>
    <name evidence="2" type="ORF">PVT01_000061100</name>
</gene>
<feature type="transmembrane region" description="Helical" evidence="1">
    <location>
        <begin position="244"/>
        <end position="267"/>
    </location>
</feature>
<reference evidence="2 3" key="1">
    <citation type="submission" date="2016-07" db="EMBL/GenBank/DDBJ databases">
        <authorList>
            <consortium name="Pathogen Informatics"/>
        </authorList>
    </citation>
    <scope>NUCLEOTIDE SEQUENCE [LARGE SCALE GENOMIC DNA]</scope>
</reference>
<dbReference type="AlphaFoldDB" id="A0A1G4EC21"/>
<proteinExistence type="predicted"/>
<organism evidence="2 3">
    <name type="scientific">Plasmodium vivax</name>
    <name type="common">malaria parasite P. vivax</name>
    <dbReference type="NCBI Taxonomy" id="5855"/>
    <lineage>
        <taxon>Eukaryota</taxon>
        <taxon>Sar</taxon>
        <taxon>Alveolata</taxon>
        <taxon>Apicomplexa</taxon>
        <taxon>Aconoidasida</taxon>
        <taxon>Haemosporida</taxon>
        <taxon>Plasmodiidae</taxon>
        <taxon>Plasmodium</taxon>
        <taxon>Plasmodium (Plasmodium)</taxon>
    </lineage>
</organism>
<dbReference type="VEuPathDB" id="PlasmoDB:PVX_042690"/>
<name>A0A1G4EC21_PLAVI</name>
<dbReference type="VEuPathDB" id="PlasmoDB:PVPAM_000019000"/>
<evidence type="ECO:0000313" key="2">
    <source>
        <dbReference type="EMBL" id="SCA59990.1"/>
    </source>
</evidence>
<dbReference type="VEuPathDB" id="PlasmoDB:PVP01_0002540"/>
<keyword evidence="1" id="KW-0812">Transmembrane</keyword>
<dbReference type="Proteomes" id="UP000196402">
    <property type="component" value="Unassembled WGS sequence"/>
</dbReference>
<evidence type="ECO:0000313" key="3">
    <source>
        <dbReference type="Proteomes" id="UP000196402"/>
    </source>
</evidence>
<sequence length="318" mass="37212">MSCEQNKKEESYDFFKNINRYIKDGKSIELTLNVDESPNGCTSFANYCESISVNKDIAKNICDRLVILYKHFSHGNNNYIGSTDFKNDFTFLNYWVNLKIRDSQFNERTCVDNFYGHIDSHALHHINNDIPNDLIYDIEQDELEKINKLYNLYKEYSELNAIVENRLEPNKEKLLALSTECCSDYIEVKYICNGDNNTKNNSKFCEILKEFESKYEKLYDPLAQKVSDFSDYFIKLKECPNNKIITTAVTGSIFGLIPLLGILYKFTPMRQMFRSKMGIFNNGISNNDEQTINMSLMEQENEPLKYHQGTYNIKYQSL</sequence>
<protein>
    <submittedName>
        <fullName evidence="2">Plasmodium variant antigen protein Cir/Yir/Bir, putative</fullName>
    </submittedName>
</protein>